<evidence type="ECO:0000256" key="2">
    <source>
        <dbReference type="ARBA" id="ARBA00022692"/>
    </source>
</evidence>
<organism evidence="9 10">
    <name type="scientific">Phomopsis amygdali</name>
    <name type="common">Fusicoccum amygdali</name>
    <dbReference type="NCBI Taxonomy" id="1214568"/>
    <lineage>
        <taxon>Eukaryota</taxon>
        <taxon>Fungi</taxon>
        <taxon>Dikarya</taxon>
        <taxon>Ascomycota</taxon>
        <taxon>Pezizomycotina</taxon>
        <taxon>Sordariomycetes</taxon>
        <taxon>Sordariomycetidae</taxon>
        <taxon>Diaporthales</taxon>
        <taxon>Diaporthaceae</taxon>
        <taxon>Diaporthe</taxon>
    </lineage>
</organism>
<feature type="transmembrane region" description="Helical" evidence="6">
    <location>
        <begin position="12"/>
        <end position="34"/>
    </location>
</feature>
<feature type="transmembrane region" description="Helical" evidence="6">
    <location>
        <begin position="472"/>
        <end position="493"/>
    </location>
</feature>
<feature type="region of interest" description="Disordered" evidence="5">
    <location>
        <begin position="206"/>
        <end position="274"/>
    </location>
</feature>
<feature type="transmembrane region" description="Helical" evidence="6">
    <location>
        <begin position="332"/>
        <end position="350"/>
    </location>
</feature>
<feature type="transmembrane region" description="Helical" evidence="6">
    <location>
        <begin position="81"/>
        <end position="101"/>
    </location>
</feature>
<gene>
    <name evidence="9" type="ORF">N8I77_000770</name>
</gene>
<feature type="transmembrane region" description="Helical" evidence="6">
    <location>
        <begin position="411"/>
        <end position="432"/>
    </location>
</feature>
<protein>
    <recommendedName>
        <fullName evidence="11">Nodulin-like domain-containing protein</fullName>
    </recommendedName>
</protein>
<feature type="transmembrane region" description="Helical" evidence="6">
    <location>
        <begin position="54"/>
        <end position="74"/>
    </location>
</feature>
<dbReference type="Pfam" id="PF23262">
    <property type="entry name" value="NFD4_C"/>
    <property type="match status" value="1"/>
</dbReference>
<comment type="subcellular location">
    <subcellularLocation>
        <location evidence="1">Membrane</location>
        <topology evidence="1">Multi-pass membrane protein</topology>
    </subcellularLocation>
</comment>
<dbReference type="EMBL" id="JAUJFL010000001">
    <property type="protein sequence ID" value="KAK2613897.1"/>
    <property type="molecule type" value="Genomic_DNA"/>
</dbReference>
<dbReference type="AlphaFoldDB" id="A0AAD9SQN8"/>
<keyword evidence="3 6" id="KW-1133">Transmembrane helix</keyword>
<feature type="compositionally biased region" description="Low complexity" evidence="5">
    <location>
        <begin position="226"/>
        <end position="240"/>
    </location>
</feature>
<dbReference type="PANTHER" id="PTHR21576:SF158">
    <property type="entry name" value="RIBOSOMAL RNA-PROCESSING PROTEIN 12-LIKE CONSERVED DOMAIN-CONTAINING PROTEIN"/>
    <property type="match status" value="1"/>
</dbReference>
<dbReference type="GO" id="GO:0000329">
    <property type="term" value="C:fungal-type vacuole membrane"/>
    <property type="evidence" value="ECO:0007669"/>
    <property type="project" value="TreeGrafter"/>
</dbReference>
<evidence type="ECO:0000256" key="1">
    <source>
        <dbReference type="ARBA" id="ARBA00004141"/>
    </source>
</evidence>
<dbReference type="PROSITE" id="PS51257">
    <property type="entry name" value="PROKAR_LIPOPROTEIN"/>
    <property type="match status" value="1"/>
</dbReference>
<feature type="transmembrane region" description="Helical" evidence="6">
    <location>
        <begin position="438"/>
        <end position="460"/>
    </location>
</feature>
<dbReference type="InterPro" id="IPR036259">
    <property type="entry name" value="MFS_trans_sf"/>
</dbReference>
<name>A0AAD9SQN8_PHOAM</name>
<dbReference type="Pfam" id="PF06813">
    <property type="entry name" value="Nodulin-like"/>
    <property type="match status" value="1"/>
</dbReference>
<dbReference type="PANTHER" id="PTHR21576">
    <property type="entry name" value="UNCHARACTERIZED NODULIN-LIKE PROTEIN"/>
    <property type="match status" value="1"/>
</dbReference>
<dbReference type="SUPFAM" id="SSF103473">
    <property type="entry name" value="MFS general substrate transporter"/>
    <property type="match status" value="1"/>
</dbReference>
<evidence type="ECO:0000256" key="3">
    <source>
        <dbReference type="ARBA" id="ARBA00022989"/>
    </source>
</evidence>
<dbReference type="Gene3D" id="1.20.1250.20">
    <property type="entry name" value="MFS general substrate transporter like domains"/>
    <property type="match status" value="2"/>
</dbReference>
<dbReference type="Proteomes" id="UP001265746">
    <property type="component" value="Unassembled WGS sequence"/>
</dbReference>
<evidence type="ECO:0000259" key="8">
    <source>
        <dbReference type="Pfam" id="PF23262"/>
    </source>
</evidence>
<proteinExistence type="predicted"/>
<keyword evidence="4 6" id="KW-0472">Membrane</keyword>
<feature type="transmembrane region" description="Helical" evidence="6">
    <location>
        <begin position="107"/>
        <end position="130"/>
    </location>
</feature>
<evidence type="ECO:0000313" key="9">
    <source>
        <dbReference type="EMBL" id="KAK2613897.1"/>
    </source>
</evidence>
<comment type="caution">
    <text evidence="9">The sequence shown here is derived from an EMBL/GenBank/DDBJ whole genome shotgun (WGS) entry which is preliminary data.</text>
</comment>
<feature type="transmembrane region" description="Helical" evidence="6">
    <location>
        <begin position="517"/>
        <end position="537"/>
    </location>
</feature>
<evidence type="ECO:0000256" key="4">
    <source>
        <dbReference type="ARBA" id="ARBA00023136"/>
    </source>
</evidence>
<feature type="domain" description="Nodulin-like" evidence="7">
    <location>
        <begin position="18"/>
        <end position="206"/>
    </location>
</feature>
<sequence length="556" mass="59696">MANMKDRQQLHRARIISSVAATFVSLACGSNYVYSAWAPQFADRLKYSTTQSNLIGLAGNLGMYAFGMPVGILVDAKGPRPAVLLGSIMLALGYFPLHLAYDKGSGSVALMCLYSFLSGLGGCTAFAAAVKTSALNWPHHRGTATAFPLAAFGLSAFFFSLIGGFLFPGDTGDFLMLLAYGTSGMTFLGFWFLRVIPHHGSYQSVAADEDEGKVRSDAPFVEPGRSSRTFHSTTTSTLPTNQADQESGIEAAAPKHPYGLTSGRTGDGESSMLTTAASSTIVAETDDSDETSSLVSSKGSSVAGEVYVQSVDMDRSHLVDIRGWEILRNLEFWQFFAIMGILAGIGLMTINNIGHSVQALWQHYDDSVSNDSLLKRQQLHVSILSVCSFSGRLLSGVGSDFLVKVLHASRVWCLVVAGFIFTIAQVCALNMVNPNLLGFVSGLSGLGYGFLFGVFPSIVAESFGIHGLSQNWGLMTMSPVVSGNIFNLFYGVVFDHHSVVGPNGERSCVEGLQCYRSAYLVTLGACLVGFVLTLFVIRHQSIQRQKEVKSKDALED</sequence>
<dbReference type="InterPro" id="IPR056555">
    <property type="entry name" value="NFD4_C"/>
</dbReference>
<feature type="transmembrane region" description="Helical" evidence="6">
    <location>
        <begin position="142"/>
        <end position="168"/>
    </location>
</feature>
<evidence type="ECO:0000259" key="7">
    <source>
        <dbReference type="Pfam" id="PF06813"/>
    </source>
</evidence>
<evidence type="ECO:0000256" key="6">
    <source>
        <dbReference type="SAM" id="Phobius"/>
    </source>
</evidence>
<accession>A0AAD9SQN8</accession>
<keyword evidence="10" id="KW-1185">Reference proteome</keyword>
<evidence type="ECO:0000256" key="5">
    <source>
        <dbReference type="SAM" id="MobiDB-lite"/>
    </source>
</evidence>
<feature type="transmembrane region" description="Helical" evidence="6">
    <location>
        <begin position="174"/>
        <end position="193"/>
    </location>
</feature>
<evidence type="ECO:0008006" key="11">
    <source>
        <dbReference type="Google" id="ProtNLM"/>
    </source>
</evidence>
<dbReference type="InterPro" id="IPR010658">
    <property type="entry name" value="Nodulin-like"/>
</dbReference>
<evidence type="ECO:0000313" key="10">
    <source>
        <dbReference type="Proteomes" id="UP001265746"/>
    </source>
</evidence>
<reference evidence="9" key="1">
    <citation type="submission" date="2023-06" db="EMBL/GenBank/DDBJ databases">
        <authorList>
            <person name="Noh H."/>
        </authorList>
    </citation>
    <scope>NUCLEOTIDE SEQUENCE</scope>
    <source>
        <strain evidence="9">DUCC20226</strain>
    </source>
</reference>
<keyword evidence="2 6" id="KW-0812">Transmembrane</keyword>
<feature type="domain" description="NFD4 C-terminal" evidence="8">
    <location>
        <begin position="326"/>
        <end position="536"/>
    </location>
</feature>